<dbReference type="GO" id="GO:0005634">
    <property type="term" value="C:nucleus"/>
    <property type="evidence" value="ECO:0007669"/>
    <property type="project" value="TreeGrafter"/>
</dbReference>
<dbReference type="STRING" id="1230383.A0A1M8A1C8"/>
<dbReference type="InterPro" id="IPR003347">
    <property type="entry name" value="JmjC_dom"/>
</dbReference>
<evidence type="ECO:0000313" key="3">
    <source>
        <dbReference type="Proteomes" id="UP000186303"/>
    </source>
</evidence>
<dbReference type="EMBL" id="LT671821">
    <property type="protein sequence ID" value="SHO76272.1"/>
    <property type="molecule type" value="Genomic_DNA"/>
</dbReference>
<dbReference type="Gene3D" id="2.60.120.650">
    <property type="entry name" value="Cupin"/>
    <property type="match status" value="1"/>
</dbReference>
<name>A0A1M8A1C8_MALS4</name>
<dbReference type="Proteomes" id="UP000186303">
    <property type="component" value="Chromosome 1"/>
</dbReference>
<dbReference type="PROSITE" id="PS51184">
    <property type="entry name" value="JMJC"/>
    <property type="match status" value="1"/>
</dbReference>
<evidence type="ECO:0000313" key="2">
    <source>
        <dbReference type="EMBL" id="SHO76272.1"/>
    </source>
</evidence>
<dbReference type="PANTHER" id="PTHR12480:SF6">
    <property type="entry name" value="2-OXOGLUTARATE AND IRON-DEPENDENT OXYGENASE JMJD4"/>
    <property type="match status" value="1"/>
</dbReference>
<accession>A0A1M8A1C8</accession>
<evidence type="ECO:0000259" key="1">
    <source>
        <dbReference type="PROSITE" id="PS51184"/>
    </source>
</evidence>
<proteinExistence type="predicted"/>
<dbReference type="OrthoDB" id="424465at2759"/>
<keyword evidence="3" id="KW-1185">Reference proteome</keyword>
<dbReference type="GO" id="GO:0005737">
    <property type="term" value="C:cytoplasm"/>
    <property type="evidence" value="ECO:0007669"/>
    <property type="project" value="TreeGrafter"/>
</dbReference>
<reference evidence="3" key="1">
    <citation type="journal article" date="2017" name="Nucleic Acids Res.">
        <title>Proteogenomics produces comprehensive and highly accurate protein-coding gene annotation in a complete genome assembly of Malassezia sympodialis.</title>
        <authorList>
            <person name="Zhu Y."/>
            <person name="Engstroem P.G."/>
            <person name="Tellgren-Roth C."/>
            <person name="Baudo C.D."/>
            <person name="Kennell J.C."/>
            <person name="Sun S."/>
            <person name="Billmyre R.B."/>
            <person name="Schroeder M.S."/>
            <person name="Andersson A."/>
            <person name="Holm T."/>
            <person name="Sigurgeirsson B."/>
            <person name="Wu G."/>
            <person name="Sankaranarayanan S.R."/>
            <person name="Siddharthan R."/>
            <person name="Sanyal K."/>
            <person name="Lundeberg J."/>
            <person name="Nystedt B."/>
            <person name="Boekhout T."/>
            <person name="Dawson T.L. Jr."/>
            <person name="Heitman J."/>
            <person name="Scheynius A."/>
            <person name="Lehtioe J."/>
        </authorList>
    </citation>
    <scope>NUCLEOTIDE SEQUENCE [LARGE SCALE GENOMIC DNA]</scope>
    <source>
        <strain evidence="3">ATCC 42132</strain>
    </source>
</reference>
<dbReference type="GO" id="GO:0045905">
    <property type="term" value="P:positive regulation of translational termination"/>
    <property type="evidence" value="ECO:0007669"/>
    <property type="project" value="TreeGrafter"/>
</dbReference>
<gene>
    <name evidence="2" type="ORF">MSYG_0610</name>
</gene>
<sequence length="179" mass="20552">MIAPEDASLLRQFPDRRTSELASTFDTMERLYALDELGPFQDGKQGWPGWHHVRLRTYVVEQEPGQTIFVPSNWYHQVENLTDCISLNHNWCNSVNLTSMYTSMEEEIDDVTAALSDVRDMLHGQSGWESEFTALVQQVVQQDAGWAWEGFWRMVHHNVKHPSCDVCLLKNLTTAPLAT</sequence>
<dbReference type="VEuPathDB" id="FungiDB:MSYG_0610"/>
<dbReference type="GO" id="GO:0016706">
    <property type="term" value="F:2-oxoglutarate-dependent dioxygenase activity"/>
    <property type="evidence" value="ECO:0007669"/>
    <property type="project" value="TreeGrafter"/>
</dbReference>
<dbReference type="SUPFAM" id="SSF51197">
    <property type="entry name" value="Clavaminate synthase-like"/>
    <property type="match status" value="1"/>
</dbReference>
<dbReference type="PANTHER" id="PTHR12480">
    <property type="entry name" value="ARGININE DEMETHYLASE AND LYSYL-HYDROXYLASE JMJD"/>
    <property type="match status" value="1"/>
</dbReference>
<dbReference type="AlphaFoldDB" id="A0A1M8A1C8"/>
<dbReference type="InterPro" id="IPR050910">
    <property type="entry name" value="JMJD6_ArgDemeth/LysHydrox"/>
</dbReference>
<protein>
    <recommendedName>
        <fullName evidence="1">JmjC domain-containing protein</fullName>
    </recommendedName>
</protein>
<dbReference type="Pfam" id="PF02373">
    <property type="entry name" value="JmjC"/>
    <property type="match status" value="1"/>
</dbReference>
<dbReference type="GO" id="GO:0043565">
    <property type="term" value="F:sequence-specific DNA binding"/>
    <property type="evidence" value="ECO:0007669"/>
    <property type="project" value="TreeGrafter"/>
</dbReference>
<organism evidence="2 3">
    <name type="scientific">Malassezia sympodialis (strain ATCC 42132)</name>
    <name type="common">Atopic eczema-associated yeast</name>
    <dbReference type="NCBI Taxonomy" id="1230383"/>
    <lineage>
        <taxon>Eukaryota</taxon>
        <taxon>Fungi</taxon>
        <taxon>Dikarya</taxon>
        <taxon>Basidiomycota</taxon>
        <taxon>Ustilaginomycotina</taxon>
        <taxon>Malasseziomycetes</taxon>
        <taxon>Malasseziales</taxon>
        <taxon>Malasseziaceae</taxon>
        <taxon>Malassezia</taxon>
    </lineage>
</organism>
<feature type="domain" description="JmjC" evidence="1">
    <location>
        <begin position="1"/>
        <end position="108"/>
    </location>
</feature>